<feature type="region of interest" description="Disordered" evidence="1">
    <location>
        <begin position="184"/>
        <end position="203"/>
    </location>
</feature>
<dbReference type="InterPro" id="IPR036397">
    <property type="entry name" value="RNaseH_sf"/>
</dbReference>
<accession>A0A6L2N1E3</accession>
<name>A0A6L2N1E3_TANCI</name>
<reference evidence="4" key="1">
    <citation type="journal article" date="2019" name="Sci. Rep.">
        <title>Draft genome of Tanacetum cinerariifolium, the natural source of mosquito coil.</title>
        <authorList>
            <person name="Yamashiro T."/>
            <person name="Shiraishi A."/>
            <person name="Satake H."/>
            <person name="Nakayama K."/>
        </authorList>
    </citation>
    <scope>NUCLEOTIDE SEQUENCE</scope>
</reference>
<comment type="caution">
    <text evidence="4">The sequence shown here is derived from an EMBL/GenBank/DDBJ whole genome shotgun (WGS) entry which is preliminary data.</text>
</comment>
<evidence type="ECO:0000256" key="1">
    <source>
        <dbReference type="SAM" id="MobiDB-lite"/>
    </source>
</evidence>
<evidence type="ECO:0000259" key="2">
    <source>
        <dbReference type="Pfam" id="PF13976"/>
    </source>
</evidence>
<protein>
    <submittedName>
        <fullName evidence="4">Gag-Pol polyprotein</fullName>
    </submittedName>
</protein>
<sequence>MMPSSLISLLSKASKTKSWLWHRRLSHLNFGYINELAKQGLIRGLPKLKYQNVHMCSICSLEKSKKYTHKPKFDDSIQEKLSPLHMDLCGPMRIKSISGKKYILVIVNDYSRFTWDLGKLKPKADIRIYVGCAPAKKAYRIYNKRTHLIMETIDVEFDELTAMAFEQFGSRPELQLMTRGTIISGHMQNPPSTTPYVPPTKND</sequence>
<evidence type="ECO:0000313" key="4">
    <source>
        <dbReference type="EMBL" id="GEU79237.1"/>
    </source>
</evidence>
<feature type="compositionally biased region" description="Pro residues" evidence="1">
    <location>
        <begin position="192"/>
        <end position="203"/>
    </location>
</feature>
<dbReference type="EMBL" id="BKCJ010007830">
    <property type="protein sequence ID" value="GEU79237.1"/>
    <property type="molecule type" value="Genomic_DNA"/>
</dbReference>
<dbReference type="InterPro" id="IPR039537">
    <property type="entry name" value="Retrotran_Ty1/copia-like"/>
</dbReference>
<dbReference type="InterPro" id="IPR025724">
    <property type="entry name" value="GAG-pre-integrase_dom"/>
</dbReference>
<dbReference type="PANTHER" id="PTHR42648:SF18">
    <property type="entry name" value="RETROTRANSPOSON, UNCLASSIFIED-LIKE PROTEIN"/>
    <property type="match status" value="1"/>
</dbReference>
<dbReference type="PANTHER" id="PTHR42648">
    <property type="entry name" value="TRANSPOSASE, PUTATIVE-RELATED"/>
    <property type="match status" value="1"/>
</dbReference>
<dbReference type="Gene3D" id="3.30.420.10">
    <property type="entry name" value="Ribonuclease H-like superfamily/Ribonuclease H"/>
    <property type="match status" value="1"/>
</dbReference>
<dbReference type="AlphaFoldDB" id="A0A6L2N1E3"/>
<evidence type="ECO:0000259" key="3">
    <source>
        <dbReference type="Pfam" id="PF25597"/>
    </source>
</evidence>
<dbReference type="Pfam" id="PF25597">
    <property type="entry name" value="SH3_retrovirus"/>
    <property type="match status" value="1"/>
</dbReference>
<feature type="domain" description="Retroviral polymerase SH3-like" evidence="3">
    <location>
        <begin position="118"/>
        <end position="161"/>
    </location>
</feature>
<gene>
    <name evidence="4" type="ORF">Tci_051215</name>
</gene>
<proteinExistence type="predicted"/>
<dbReference type="Pfam" id="PF13976">
    <property type="entry name" value="gag_pre-integrs"/>
    <property type="match status" value="1"/>
</dbReference>
<dbReference type="InterPro" id="IPR057670">
    <property type="entry name" value="SH3_retrovirus"/>
</dbReference>
<feature type="domain" description="GAG-pre-integrase" evidence="2">
    <location>
        <begin position="11"/>
        <end position="64"/>
    </location>
</feature>
<dbReference type="GO" id="GO:0003676">
    <property type="term" value="F:nucleic acid binding"/>
    <property type="evidence" value="ECO:0007669"/>
    <property type="project" value="InterPro"/>
</dbReference>
<organism evidence="4">
    <name type="scientific">Tanacetum cinerariifolium</name>
    <name type="common">Dalmatian daisy</name>
    <name type="synonym">Chrysanthemum cinerariifolium</name>
    <dbReference type="NCBI Taxonomy" id="118510"/>
    <lineage>
        <taxon>Eukaryota</taxon>
        <taxon>Viridiplantae</taxon>
        <taxon>Streptophyta</taxon>
        <taxon>Embryophyta</taxon>
        <taxon>Tracheophyta</taxon>
        <taxon>Spermatophyta</taxon>
        <taxon>Magnoliopsida</taxon>
        <taxon>eudicotyledons</taxon>
        <taxon>Gunneridae</taxon>
        <taxon>Pentapetalae</taxon>
        <taxon>asterids</taxon>
        <taxon>campanulids</taxon>
        <taxon>Asterales</taxon>
        <taxon>Asteraceae</taxon>
        <taxon>Asteroideae</taxon>
        <taxon>Anthemideae</taxon>
        <taxon>Anthemidinae</taxon>
        <taxon>Tanacetum</taxon>
    </lineage>
</organism>